<proteinExistence type="predicted"/>
<keyword evidence="3" id="KW-0472">Membrane</keyword>
<feature type="compositionally biased region" description="Acidic residues" evidence="2">
    <location>
        <begin position="214"/>
        <end position="247"/>
    </location>
</feature>
<dbReference type="Proteomes" id="UP000317839">
    <property type="component" value="Unassembled WGS sequence"/>
</dbReference>
<feature type="region of interest" description="Disordered" evidence="2">
    <location>
        <begin position="309"/>
        <end position="335"/>
    </location>
</feature>
<evidence type="ECO:0000313" key="5">
    <source>
        <dbReference type="Proteomes" id="UP000317839"/>
    </source>
</evidence>
<keyword evidence="3" id="KW-0812">Transmembrane</keyword>
<keyword evidence="1" id="KW-0175">Coiled coil</keyword>
<organism evidence="4 5">
    <name type="scientific">Aliikangiella marina</name>
    <dbReference type="NCBI Taxonomy" id="1712262"/>
    <lineage>
        <taxon>Bacteria</taxon>
        <taxon>Pseudomonadati</taxon>
        <taxon>Pseudomonadota</taxon>
        <taxon>Gammaproteobacteria</taxon>
        <taxon>Oceanospirillales</taxon>
        <taxon>Pleioneaceae</taxon>
        <taxon>Aliikangiella</taxon>
    </lineage>
</organism>
<name>A0A545TIH0_9GAMM</name>
<reference evidence="4 5" key="1">
    <citation type="submission" date="2019-06" db="EMBL/GenBank/DDBJ databases">
        <title>Draft genome of Aliikangiella marina GYP-15.</title>
        <authorList>
            <person name="Wang G."/>
        </authorList>
    </citation>
    <scope>NUCLEOTIDE SEQUENCE [LARGE SCALE GENOMIC DNA]</scope>
    <source>
        <strain evidence="4 5">GYP-15</strain>
    </source>
</reference>
<dbReference type="AlphaFoldDB" id="A0A545TIH0"/>
<evidence type="ECO:0000313" key="4">
    <source>
        <dbReference type="EMBL" id="TQV77003.1"/>
    </source>
</evidence>
<dbReference type="EMBL" id="VIKR01000001">
    <property type="protein sequence ID" value="TQV77003.1"/>
    <property type="molecule type" value="Genomic_DNA"/>
</dbReference>
<gene>
    <name evidence="4" type="ORF">FLL45_03350</name>
</gene>
<keyword evidence="5" id="KW-1185">Reference proteome</keyword>
<feature type="transmembrane region" description="Helical" evidence="3">
    <location>
        <begin position="6"/>
        <end position="30"/>
    </location>
</feature>
<sequence length="335" mass="37348">MNDQIISWLIVAEIALPLLILSSVLAWVLFRSAKKNKEAARGLILKIKNNEDNERAAVMSFLTDKLSFEEDAAKKATKKIINERKFLFRNLISGLLDKNLAAIESLESDMSRITRRYHDLDVVIPQETEEAEEIEDNSAQIEELTAEIKSLKKEVHITLTTLNNIFAEFSSMFGEEVPDSEMSVDQIINAMEAFSGKSATVQSNEQDLARETEPDAFAEVDETPDEGEREDDESAIDALDAVDDQGDVFDASEPLAPETQIREEPDDDEAAAAKAFEEAMNPEPEDDKDTLDFSIDEELDDIDSALDELELGSSNEAEPSWDDAFEESGDKTSNN</sequence>
<evidence type="ECO:0000256" key="2">
    <source>
        <dbReference type="SAM" id="MobiDB-lite"/>
    </source>
</evidence>
<dbReference type="OrthoDB" id="7067694at2"/>
<keyword evidence="3" id="KW-1133">Transmembrane helix</keyword>
<feature type="region of interest" description="Disordered" evidence="2">
    <location>
        <begin position="198"/>
        <end position="269"/>
    </location>
</feature>
<dbReference type="RefSeq" id="WP_142888363.1">
    <property type="nucleotide sequence ID" value="NZ_VIKR01000001.1"/>
</dbReference>
<comment type="caution">
    <text evidence="4">The sequence shown here is derived from an EMBL/GenBank/DDBJ whole genome shotgun (WGS) entry which is preliminary data.</text>
</comment>
<evidence type="ECO:0000256" key="3">
    <source>
        <dbReference type="SAM" id="Phobius"/>
    </source>
</evidence>
<feature type="coiled-coil region" evidence="1">
    <location>
        <begin position="124"/>
        <end position="161"/>
    </location>
</feature>
<evidence type="ECO:0000256" key="1">
    <source>
        <dbReference type="SAM" id="Coils"/>
    </source>
</evidence>
<accession>A0A545TIH0</accession>
<protein>
    <submittedName>
        <fullName evidence="4">Uncharacterized protein</fullName>
    </submittedName>
</protein>